<dbReference type="Proteomes" id="UP000248865">
    <property type="component" value="Unassembled WGS sequence"/>
</dbReference>
<dbReference type="InterPro" id="IPR036388">
    <property type="entry name" value="WH-like_DNA-bd_sf"/>
</dbReference>
<dbReference type="InterPro" id="IPR036390">
    <property type="entry name" value="WH_DNA-bd_sf"/>
</dbReference>
<reference evidence="1 2" key="1">
    <citation type="submission" date="2018-05" db="EMBL/GenBank/DDBJ databases">
        <title>Genomic sequencing of EHEC O26 New European Clone.</title>
        <authorList>
            <person name="Karnisova L."/>
            <person name="Nunvar J."/>
            <person name="Marejkova M."/>
            <person name="Mellmann A."/>
            <person name="Drevinek P."/>
            <person name="Blahova K."/>
            <person name="Bielaszewska M."/>
        </authorList>
    </citation>
    <scope>NUCLEOTIDE SEQUENCE [LARGE SCALE GENOMIC DNA]</scope>
    <source>
        <strain evidence="1 2">14-391</strain>
    </source>
</reference>
<organism evidence="1 2">
    <name type="scientific">Escherichia coli</name>
    <dbReference type="NCBI Taxonomy" id="562"/>
    <lineage>
        <taxon>Bacteria</taxon>
        <taxon>Pseudomonadati</taxon>
        <taxon>Pseudomonadota</taxon>
        <taxon>Gammaproteobacteria</taxon>
        <taxon>Enterobacterales</taxon>
        <taxon>Enterobacteriaceae</taxon>
        <taxon>Escherichia</taxon>
    </lineage>
</organism>
<dbReference type="Gene3D" id="1.10.10.10">
    <property type="entry name" value="Winged helix-like DNA-binding domain superfamily/Winged helix DNA-binding domain"/>
    <property type="match status" value="1"/>
</dbReference>
<sequence>METVFDALKAMGKATSVELAARLDISREEVLNELWELKKAGFVDKSVYTWRVADNNVQQEQPAPEETTTATEAKISECDLTATIEQRGPQTADELATL</sequence>
<dbReference type="SUPFAM" id="SSF46785">
    <property type="entry name" value="Winged helix' DNA-binding domain"/>
    <property type="match status" value="1"/>
</dbReference>
<proteinExistence type="predicted"/>
<evidence type="ECO:0000313" key="2">
    <source>
        <dbReference type="Proteomes" id="UP000248865"/>
    </source>
</evidence>
<evidence type="ECO:0008006" key="3">
    <source>
        <dbReference type="Google" id="ProtNLM"/>
    </source>
</evidence>
<dbReference type="EMBL" id="QFSS01000286">
    <property type="protein sequence ID" value="PZZ62800.1"/>
    <property type="molecule type" value="Genomic_DNA"/>
</dbReference>
<accession>A0A2W8CYD7</accession>
<protein>
    <recommendedName>
        <fullName evidence="3">DUF1627 domain-containing protein</fullName>
    </recommendedName>
</protein>
<feature type="non-terminal residue" evidence="1">
    <location>
        <position position="98"/>
    </location>
</feature>
<name>A0A2W8CYD7_ECOLX</name>
<evidence type="ECO:0000313" key="1">
    <source>
        <dbReference type="EMBL" id="PZZ62800.1"/>
    </source>
</evidence>
<dbReference type="AlphaFoldDB" id="A0A2W8CYD7"/>
<comment type="caution">
    <text evidence="1">The sequence shown here is derived from an EMBL/GenBank/DDBJ whole genome shotgun (WGS) entry which is preliminary data.</text>
</comment>
<gene>
    <name evidence="1" type="ORF">DIV22_22215</name>
</gene>